<dbReference type="Proteomes" id="UP001604336">
    <property type="component" value="Unassembled WGS sequence"/>
</dbReference>
<sequence>MNFEIKFNASSEILHEIKQLNHRLGLVIGPPGVPLLPTSPTTIINSSSANPIVAQFARRMILPRPPPLSAGRLLFTSGEIPVGAIGQTIFRNQNIRHLKF</sequence>
<accession>A0ABD1QFF3</accession>
<protein>
    <submittedName>
        <fullName evidence="1">Uncharacterized protein</fullName>
    </submittedName>
</protein>
<comment type="caution">
    <text evidence="1">The sequence shown here is derived from an EMBL/GenBank/DDBJ whole genome shotgun (WGS) entry which is preliminary data.</text>
</comment>
<dbReference type="EMBL" id="JBFOLK010000011">
    <property type="protein sequence ID" value="KAL2474945.1"/>
    <property type="molecule type" value="Genomic_DNA"/>
</dbReference>
<proteinExistence type="predicted"/>
<evidence type="ECO:0000313" key="1">
    <source>
        <dbReference type="EMBL" id="KAL2474945.1"/>
    </source>
</evidence>
<keyword evidence="2" id="KW-1185">Reference proteome</keyword>
<reference evidence="2" key="1">
    <citation type="submission" date="2024-07" db="EMBL/GenBank/DDBJ databases">
        <title>Two chromosome-level genome assemblies of Korean endemic species Abeliophyllum distichum and Forsythia ovata (Oleaceae).</title>
        <authorList>
            <person name="Jang H."/>
        </authorList>
    </citation>
    <scope>NUCLEOTIDE SEQUENCE [LARGE SCALE GENOMIC DNA]</scope>
</reference>
<name>A0ABD1QFF3_9LAMI</name>
<dbReference type="AlphaFoldDB" id="A0ABD1QFF3"/>
<organism evidence="1 2">
    <name type="scientific">Abeliophyllum distichum</name>
    <dbReference type="NCBI Taxonomy" id="126358"/>
    <lineage>
        <taxon>Eukaryota</taxon>
        <taxon>Viridiplantae</taxon>
        <taxon>Streptophyta</taxon>
        <taxon>Embryophyta</taxon>
        <taxon>Tracheophyta</taxon>
        <taxon>Spermatophyta</taxon>
        <taxon>Magnoliopsida</taxon>
        <taxon>eudicotyledons</taxon>
        <taxon>Gunneridae</taxon>
        <taxon>Pentapetalae</taxon>
        <taxon>asterids</taxon>
        <taxon>lamiids</taxon>
        <taxon>Lamiales</taxon>
        <taxon>Oleaceae</taxon>
        <taxon>Forsythieae</taxon>
        <taxon>Abeliophyllum</taxon>
    </lineage>
</organism>
<gene>
    <name evidence="1" type="ORF">Adt_35681</name>
</gene>
<evidence type="ECO:0000313" key="2">
    <source>
        <dbReference type="Proteomes" id="UP001604336"/>
    </source>
</evidence>